<name>A0A9P1N5Z5_9PELO</name>
<protein>
    <submittedName>
        <fullName evidence="2">Uncharacterized protein</fullName>
    </submittedName>
</protein>
<organism evidence="2 3">
    <name type="scientific">Caenorhabditis angaria</name>
    <dbReference type="NCBI Taxonomy" id="860376"/>
    <lineage>
        <taxon>Eukaryota</taxon>
        <taxon>Metazoa</taxon>
        <taxon>Ecdysozoa</taxon>
        <taxon>Nematoda</taxon>
        <taxon>Chromadorea</taxon>
        <taxon>Rhabditida</taxon>
        <taxon>Rhabditina</taxon>
        <taxon>Rhabditomorpha</taxon>
        <taxon>Rhabditoidea</taxon>
        <taxon>Rhabditidae</taxon>
        <taxon>Peloderinae</taxon>
        <taxon>Caenorhabditis</taxon>
    </lineage>
</organism>
<keyword evidence="3" id="KW-1185">Reference proteome</keyword>
<keyword evidence="1" id="KW-0812">Transmembrane</keyword>
<dbReference type="PANTHER" id="PTHR22941:SF307">
    <property type="entry name" value="SERPENTINE RECEPTOR, CLASS H"/>
    <property type="match status" value="1"/>
</dbReference>
<keyword evidence="1" id="KW-1133">Transmembrane helix</keyword>
<dbReference type="Proteomes" id="UP001152747">
    <property type="component" value="Unassembled WGS sequence"/>
</dbReference>
<feature type="transmembrane region" description="Helical" evidence="1">
    <location>
        <begin position="246"/>
        <end position="275"/>
    </location>
</feature>
<accession>A0A9P1N5Z5</accession>
<dbReference type="InterPro" id="IPR019422">
    <property type="entry name" value="7TM_GPCR_serpentine_rcpt_Srh"/>
</dbReference>
<gene>
    <name evidence="2" type="ORF">CAMP_LOCUS15000</name>
</gene>
<feature type="transmembrane region" description="Helical" evidence="1">
    <location>
        <begin position="27"/>
        <end position="49"/>
    </location>
</feature>
<sequence length="462" mass="54098">MNQYFDTNYSQCSQDFTFLASSKYLQISLHIFSFFSIPLGIYGGYLILYQTPPKMKNNQNCMMYLHVCTFIMDIVFNVLVSPMLFLPSLAINVVGYLYDIGVGFKPLIYIAQESLFFFGMSILTLFQNRHSCITTIYPKMTNKYTIFIYYAIHYTFGVFCLFVYFFDVVDNEVQKLKILTYIPCPVPEFFSSRTEVLTERNMLVSSLVGFECTNVILNNAFFVLHSAYHLSNAPSSISIRTRKLQLYILIIFFIQVSIPFLVLIIPVTGILSILFVGGYHQVVNLSFAIFFGQFCAMIYMYHTVVRPTGSMEFWLLLIQLIVLLNFALVIYIKRISSLFYHSEYKLNQKYDLYKTHEIANCFVYSSALTVTFDLTIMLLVTLQYLGFFFPPDQNYKNLFIDNFIYNIHLMIFPWVVSFFHKSVRRKFKSRNSVVSFLDFDGRSMIHVPNQSEHFEQLKQAWR</sequence>
<comment type="caution">
    <text evidence="2">The sequence shown here is derived from an EMBL/GenBank/DDBJ whole genome shotgun (WGS) entry which is preliminary data.</text>
</comment>
<evidence type="ECO:0000313" key="2">
    <source>
        <dbReference type="EMBL" id="CAI5452363.1"/>
    </source>
</evidence>
<feature type="transmembrane region" description="Helical" evidence="1">
    <location>
        <begin position="282"/>
        <end position="301"/>
    </location>
</feature>
<proteinExistence type="predicted"/>
<dbReference type="AlphaFoldDB" id="A0A9P1N5Z5"/>
<dbReference type="PANTHER" id="PTHR22941">
    <property type="entry name" value="SERPENTINE RECEPTOR"/>
    <property type="match status" value="1"/>
</dbReference>
<dbReference type="Pfam" id="PF10318">
    <property type="entry name" value="7TM_GPCR_Srh"/>
    <property type="match status" value="1"/>
</dbReference>
<feature type="transmembrane region" description="Helical" evidence="1">
    <location>
        <begin position="106"/>
        <end position="126"/>
    </location>
</feature>
<evidence type="ECO:0000256" key="1">
    <source>
        <dbReference type="SAM" id="Phobius"/>
    </source>
</evidence>
<feature type="transmembrane region" description="Helical" evidence="1">
    <location>
        <begin position="361"/>
        <end position="383"/>
    </location>
</feature>
<feature type="transmembrane region" description="Helical" evidence="1">
    <location>
        <begin position="147"/>
        <end position="166"/>
    </location>
</feature>
<evidence type="ECO:0000313" key="3">
    <source>
        <dbReference type="Proteomes" id="UP001152747"/>
    </source>
</evidence>
<reference evidence="2" key="1">
    <citation type="submission" date="2022-11" db="EMBL/GenBank/DDBJ databases">
        <authorList>
            <person name="Kikuchi T."/>
        </authorList>
    </citation>
    <scope>NUCLEOTIDE SEQUENCE</scope>
    <source>
        <strain evidence="2">PS1010</strain>
    </source>
</reference>
<keyword evidence="1" id="KW-0472">Membrane</keyword>
<feature type="transmembrane region" description="Helical" evidence="1">
    <location>
        <begin position="403"/>
        <end position="420"/>
    </location>
</feature>
<dbReference type="EMBL" id="CANHGI010000005">
    <property type="protein sequence ID" value="CAI5452363.1"/>
    <property type="molecule type" value="Genomic_DNA"/>
</dbReference>
<feature type="transmembrane region" description="Helical" evidence="1">
    <location>
        <begin position="61"/>
        <end position="86"/>
    </location>
</feature>
<feature type="transmembrane region" description="Helical" evidence="1">
    <location>
        <begin position="313"/>
        <end position="332"/>
    </location>
</feature>
<dbReference type="InterPro" id="IPR053220">
    <property type="entry name" value="Nematode_rcpt-like_serp_H"/>
</dbReference>